<dbReference type="SMART" id="SM00198">
    <property type="entry name" value="SCP"/>
    <property type="match status" value="1"/>
</dbReference>
<feature type="region of interest" description="Disordered" evidence="1">
    <location>
        <begin position="1"/>
        <end position="42"/>
    </location>
</feature>
<name>A0A8H3HTQ2_9AGAM</name>
<comment type="caution">
    <text evidence="3">The sequence shown here is derived from an EMBL/GenBank/DDBJ whole genome shotgun (WGS) entry which is preliminary data.</text>
</comment>
<dbReference type="PRINTS" id="PR00837">
    <property type="entry name" value="V5TPXLIKE"/>
</dbReference>
<dbReference type="PANTHER" id="PTHR10334">
    <property type="entry name" value="CYSTEINE-RICH SECRETORY PROTEIN-RELATED"/>
    <property type="match status" value="1"/>
</dbReference>
<dbReference type="Pfam" id="PF00188">
    <property type="entry name" value="CAP"/>
    <property type="match status" value="1"/>
</dbReference>
<dbReference type="InterPro" id="IPR035940">
    <property type="entry name" value="CAP_sf"/>
</dbReference>
<gene>
    <name evidence="3" type="ORF">RDB_LOCUS46998</name>
</gene>
<protein>
    <recommendedName>
        <fullName evidence="2">SCP domain-containing protein</fullName>
    </recommendedName>
</protein>
<evidence type="ECO:0000259" key="2">
    <source>
        <dbReference type="SMART" id="SM00198"/>
    </source>
</evidence>
<dbReference type="EMBL" id="CAJNJQ010000928">
    <property type="protein sequence ID" value="CAE7109495.1"/>
    <property type="molecule type" value="Genomic_DNA"/>
</dbReference>
<dbReference type="Proteomes" id="UP000663827">
    <property type="component" value="Unassembled WGS sequence"/>
</dbReference>
<evidence type="ECO:0000313" key="3">
    <source>
        <dbReference type="EMBL" id="CAE7109495.1"/>
    </source>
</evidence>
<feature type="compositionally biased region" description="Low complexity" evidence="1">
    <location>
        <begin position="1"/>
        <end position="23"/>
    </location>
</feature>
<organism evidence="3 4">
    <name type="scientific">Rhizoctonia solani</name>
    <dbReference type="NCBI Taxonomy" id="456999"/>
    <lineage>
        <taxon>Eukaryota</taxon>
        <taxon>Fungi</taxon>
        <taxon>Dikarya</taxon>
        <taxon>Basidiomycota</taxon>
        <taxon>Agaricomycotina</taxon>
        <taxon>Agaricomycetes</taxon>
        <taxon>Cantharellales</taxon>
        <taxon>Ceratobasidiaceae</taxon>
        <taxon>Rhizoctonia</taxon>
    </lineage>
</organism>
<evidence type="ECO:0000313" key="4">
    <source>
        <dbReference type="Proteomes" id="UP000663827"/>
    </source>
</evidence>
<dbReference type="InterPro" id="IPR001283">
    <property type="entry name" value="CRISP-related"/>
</dbReference>
<evidence type="ECO:0000256" key="1">
    <source>
        <dbReference type="SAM" id="MobiDB-lite"/>
    </source>
</evidence>
<accession>A0A8H3HTQ2</accession>
<dbReference type="SUPFAM" id="SSF55797">
    <property type="entry name" value="PR-1-like"/>
    <property type="match status" value="1"/>
</dbReference>
<sequence>MFVPTLPLTSDTTSPPTDKGTTPVPASSENTPGGPATPDSIVPVLVPVPMPVPVLPKEPVGNSHGASMPTGTVFYAPGITKAPAPTTTSTSTCTSTTTETPVSKPVSTTEAVHTDYIAPKATSAVPTTSSAAVPAHAYGNVYGGSSEKVDTGAYLKAHNDVRARHGASPLVWAPDLAAAAAKWAEGCVWNNSTGKVGAFGENLAAGAGLGAAAAVKMWTDESSKYNPADPVCASHFTQVVWKATTQVGCAVKSCNNLFPNQSGAVNFHVCEYRDPGNIDGQYANNVQV</sequence>
<proteinExistence type="predicted"/>
<feature type="domain" description="SCP" evidence="2">
    <location>
        <begin position="149"/>
        <end position="280"/>
    </location>
</feature>
<reference evidence="3" key="1">
    <citation type="submission" date="2021-01" db="EMBL/GenBank/DDBJ databases">
        <authorList>
            <person name="Kaushik A."/>
        </authorList>
    </citation>
    <scope>NUCLEOTIDE SEQUENCE</scope>
    <source>
        <strain evidence="3">AG5</strain>
    </source>
</reference>
<feature type="region of interest" description="Disordered" evidence="1">
    <location>
        <begin position="84"/>
        <end position="107"/>
    </location>
</feature>
<dbReference type="AlphaFoldDB" id="A0A8H3HTQ2"/>
<dbReference type="InterPro" id="IPR014044">
    <property type="entry name" value="CAP_dom"/>
</dbReference>
<dbReference type="Gene3D" id="3.40.33.10">
    <property type="entry name" value="CAP"/>
    <property type="match status" value="1"/>
</dbReference>